<reference evidence="2 3" key="1">
    <citation type="submission" date="2024-11" db="EMBL/GenBank/DDBJ databases">
        <title>Chromosome-level genome assembly of the freshwater bivalve Anodonta woodiana.</title>
        <authorList>
            <person name="Chen X."/>
        </authorList>
    </citation>
    <scope>NUCLEOTIDE SEQUENCE [LARGE SCALE GENOMIC DNA]</scope>
    <source>
        <strain evidence="2">MN2024</strain>
        <tissue evidence="2">Gills</tissue>
    </source>
</reference>
<proteinExistence type="predicted"/>
<sequence length="1415" mass="159515">MAVSGQREKELSDQTPFKTQWLDSCYQQTLLPNAPWNDVEDKIAQVLAQKVEKHFNKEDRKEALIQLLGDEYVKKYLPSAKPNPQILEPPNMPYEEKQRMLKEAQAYLISQVYKAAKEAGYNQILSGASVSSDVDPPPDYSRFLEHTFRIFTKGLDRELYLQEEELAKKKKHQLELEHKYLKTYKVPVPSRIKATGTASSSTTTSSAVSKPTSGAVRAMVHNVVGDPPPLWGPQSDNIGKSILAVLQRDPRKFDHVAGRLHGRQLPGSLRAFMWAEVLFKQERKRMKDVNAEKMVRERFAKAISRGMQDLQISRATNSPISGLIDTAVYETYNKTTCMVDYQIDEHRREACRTLNVLYVYDRSYEPYLIHWLFPLQITFQNPSQKSSERGEQVIELAMYLDLLNSTCFPKWPQVFAIAEQVLSVLNQADPDFYTHLKKISKKNVKVNPKEFLVHLIHQEKAKAEELLKATPGGVREKEMSAELLADPLVFIRRWIGECFVSVLDMPGVMYVWDQCFLQCWKDSVLIHFCLVLLMLLKHKFMLATDYMGMKEVFFNEPCKLYTIDIQTSWIHLETGKDLADIPYLNRQRPVSPLSQGSRMQTLSPSPVAGLSNTCGIKDVKMKLIIPSEAVQKEPWLAKVDSRSLKLHVAAYFGSIKLMSRMSLHSAIATGMAKDSYGNTVYDVVFPADKFVFENMDFTQYDVERELGAYPYAIVKLEYIISGAAGQGRSPIPVGWARIPLFQKVVPSGKESVTSLDIQWNLLLGENTYTLHAGEVPESLVATLPVTPSDGGRTEEGNLIGYNSELIALVYDPRNEPESPPPIPSSPPIETQIPPNDTQDPSPVPVPRASPLRTQQATPIPIPPSQKPDLRPWVPHNPEAAKSNPKPTGLKDAMDLYIDAVRFIPDNASVIKVTGRLLRTGQIGNIEDILAIPELNGSARSPIFRYRLEVSTQNKEADQGFLAFIRVYTADITVETIGVIGSCLIPLFENKKLRVGGHQYPLRSGVPDLKQGIANIHHTDLDHAPVVPGASILVRILPHSQDYVPAPPYSTGYYLSENCRPNSSEMRIFESYSDHMAYPRTVREMIQRIQQSDGAPLGRDDQELIDWLQNRLDIKKHLPASQPAGNLALTRCVRYKLRIGLRVRINQAFGLPDNLYVQCFARVAPGKKVLGFEPNADGYGKEEKFITLRHDFSSYQQAPVWIDEAQLIHPYYDSNSCLVIQLFGLDLIYHGLPDHSAPGKVMDSKGQELSLEDENRILGWAIVPLFEDNCVLTGTHFVPVFKGKPSAEILELLTTNPAQAVLAGQNWTPRSRYLSGHLSVTLFDGHFEWDHVPEKLEYEYLLESVGKLADFRKARKVTTGKLMSAFILDSLEPKDKKQGTGGAIYKKELAFFQDLMSRTFYDLMENALMTAGYGPL</sequence>
<evidence type="ECO:0000313" key="2">
    <source>
        <dbReference type="EMBL" id="KAL3858180.1"/>
    </source>
</evidence>
<feature type="region of interest" description="Disordered" evidence="1">
    <location>
        <begin position="812"/>
        <end position="887"/>
    </location>
</feature>
<comment type="caution">
    <text evidence="2">The sequence shown here is derived from an EMBL/GenBank/DDBJ whole genome shotgun (WGS) entry which is preliminary data.</text>
</comment>
<keyword evidence="3" id="KW-1185">Reference proteome</keyword>
<organism evidence="2 3">
    <name type="scientific">Sinanodonta woodiana</name>
    <name type="common">Chinese pond mussel</name>
    <name type="synonym">Anodonta woodiana</name>
    <dbReference type="NCBI Taxonomy" id="1069815"/>
    <lineage>
        <taxon>Eukaryota</taxon>
        <taxon>Metazoa</taxon>
        <taxon>Spiralia</taxon>
        <taxon>Lophotrochozoa</taxon>
        <taxon>Mollusca</taxon>
        <taxon>Bivalvia</taxon>
        <taxon>Autobranchia</taxon>
        <taxon>Heteroconchia</taxon>
        <taxon>Palaeoheterodonta</taxon>
        <taxon>Unionida</taxon>
        <taxon>Unionoidea</taxon>
        <taxon>Unionidae</taxon>
        <taxon>Unioninae</taxon>
        <taxon>Sinanodonta</taxon>
    </lineage>
</organism>
<dbReference type="Proteomes" id="UP001634394">
    <property type="component" value="Unassembled WGS sequence"/>
</dbReference>
<protein>
    <submittedName>
        <fullName evidence="2">Uncharacterized protein</fullName>
    </submittedName>
</protein>
<evidence type="ECO:0000313" key="3">
    <source>
        <dbReference type="Proteomes" id="UP001634394"/>
    </source>
</evidence>
<accession>A0ABD3V9K5</accession>
<dbReference type="InterPro" id="IPR035969">
    <property type="entry name" value="Rab-GAP_TBC_sf"/>
</dbReference>
<gene>
    <name evidence="2" type="ORF">ACJMK2_012785</name>
</gene>
<dbReference type="EMBL" id="JBJQND010000013">
    <property type="protein sequence ID" value="KAL3858180.1"/>
    <property type="molecule type" value="Genomic_DNA"/>
</dbReference>
<name>A0ABD3V9K5_SINWO</name>
<dbReference type="Gene3D" id="1.10.472.80">
    <property type="entry name" value="Ypt/Rab-GAP domain of gyp1p, domain 3"/>
    <property type="match status" value="1"/>
</dbReference>
<feature type="compositionally biased region" description="Pro residues" evidence="1">
    <location>
        <begin position="817"/>
        <end position="826"/>
    </location>
</feature>
<dbReference type="SUPFAM" id="SSF47923">
    <property type="entry name" value="Ypt/Rab-GAP domain of gyp1p"/>
    <property type="match status" value="1"/>
</dbReference>
<evidence type="ECO:0000256" key="1">
    <source>
        <dbReference type="SAM" id="MobiDB-lite"/>
    </source>
</evidence>